<evidence type="ECO:0000313" key="7">
    <source>
        <dbReference type="EMBL" id="MCM2676074.1"/>
    </source>
</evidence>
<dbReference type="EMBL" id="JAMQJY010000001">
    <property type="protein sequence ID" value="MCM2676074.1"/>
    <property type="molecule type" value="Genomic_DNA"/>
</dbReference>
<feature type="domain" description="Nicotinate phosphoribosyltransferase C-terminal" evidence="6">
    <location>
        <begin position="28"/>
        <end position="137"/>
    </location>
</feature>
<evidence type="ECO:0000256" key="1">
    <source>
        <dbReference type="ARBA" id="ARBA00004952"/>
    </source>
</evidence>
<name>A0ABT0XJL8_9BACI</name>
<comment type="caution">
    <text evidence="7">The sequence shown here is derived from an EMBL/GenBank/DDBJ whole genome shotgun (WGS) entry which is preliminary data.</text>
</comment>
<accession>A0ABT0XJL8</accession>
<dbReference type="SUPFAM" id="SSF51690">
    <property type="entry name" value="Nicotinate/Quinolinate PRTase C-terminal domain-like"/>
    <property type="match status" value="1"/>
</dbReference>
<reference evidence="7" key="1">
    <citation type="submission" date="2022-06" db="EMBL/GenBank/DDBJ databases">
        <title>Alkalicoccobacillus porphyridii sp. nov., isolated from a marine red alga, Porphyridium purpureum and reclassification of Shouchella plakortidis and Shouchella gibsonii as Alkalicoccobacillus plakortidis comb. nov. and Alkalicoccobacillus gibsonii comb. nov.</title>
        <authorList>
            <person name="Kim K.H."/>
            <person name="Lee J.K."/>
            <person name="Han D.M."/>
            <person name="Baek J.H."/>
            <person name="Jeon C.O."/>
        </authorList>
    </citation>
    <scope>NUCLEOTIDE SEQUENCE</scope>
    <source>
        <strain evidence="7">DSM 19153</strain>
    </source>
</reference>
<protein>
    <recommendedName>
        <fullName evidence="2">nicotinate phosphoribosyltransferase</fullName>
        <ecNumber evidence="2">6.3.4.21</ecNumber>
    </recommendedName>
</protein>
<evidence type="ECO:0000259" key="6">
    <source>
        <dbReference type="Pfam" id="PF17956"/>
    </source>
</evidence>
<evidence type="ECO:0000256" key="2">
    <source>
        <dbReference type="ARBA" id="ARBA00013236"/>
    </source>
</evidence>
<keyword evidence="5" id="KW-0662">Pyridine nucleotide biosynthesis</keyword>
<gene>
    <name evidence="7" type="ORF">NDM98_11590</name>
</gene>
<keyword evidence="3" id="KW-0597">Phosphoprotein</keyword>
<dbReference type="Proteomes" id="UP001203665">
    <property type="component" value="Unassembled WGS sequence"/>
</dbReference>
<dbReference type="InterPro" id="IPR007229">
    <property type="entry name" value="Nic_PRibTrfase-Fam"/>
</dbReference>
<dbReference type="InterPro" id="IPR041619">
    <property type="entry name" value="NAPRTase_C"/>
</dbReference>
<evidence type="ECO:0000256" key="4">
    <source>
        <dbReference type="ARBA" id="ARBA00022598"/>
    </source>
</evidence>
<dbReference type="Gene3D" id="3.20.140.10">
    <property type="entry name" value="nicotinate phosphoribosyltransferase"/>
    <property type="match status" value="1"/>
</dbReference>
<keyword evidence="4" id="KW-0436">Ligase</keyword>
<organism evidence="7 8">
    <name type="scientific">Alkalicoccobacillus plakortidis</name>
    <dbReference type="NCBI Taxonomy" id="444060"/>
    <lineage>
        <taxon>Bacteria</taxon>
        <taxon>Bacillati</taxon>
        <taxon>Bacillota</taxon>
        <taxon>Bacilli</taxon>
        <taxon>Bacillales</taxon>
        <taxon>Bacillaceae</taxon>
        <taxon>Alkalicoccobacillus</taxon>
    </lineage>
</organism>
<proteinExistence type="predicted"/>
<dbReference type="PANTHER" id="PTHR11098">
    <property type="entry name" value="NICOTINATE PHOSPHORIBOSYLTRANSFERASE"/>
    <property type="match status" value="1"/>
</dbReference>
<dbReference type="RefSeq" id="WP_251607703.1">
    <property type="nucleotide sequence ID" value="NZ_JAMQJY010000001.1"/>
</dbReference>
<comment type="pathway">
    <text evidence="1">Cofactor biosynthesis; NAD(+) biosynthesis; nicotinate D-ribonucleotide from nicotinate: step 1/1.</text>
</comment>
<dbReference type="EC" id="6.3.4.21" evidence="2"/>
<keyword evidence="8" id="KW-1185">Reference proteome</keyword>
<evidence type="ECO:0000256" key="5">
    <source>
        <dbReference type="ARBA" id="ARBA00022642"/>
    </source>
</evidence>
<dbReference type="InterPro" id="IPR036068">
    <property type="entry name" value="Nicotinate_pribotase-like_C"/>
</dbReference>
<evidence type="ECO:0000313" key="8">
    <source>
        <dbReference type="Proteomes" id="UP001203665"/>
    </source>
</evidence>
<dbReference type="PANTHER" id="PTHR11098:SF1">
    <property type="entry name" value="NICOTINATE PHOSPHORIBOSYLTRANSFERASE"/>
    <property type="match status" value="1"/>
</dbReference>
<sequence length="151" mass="18013">MEVSTKQDEWISLIKISESIEKVLNPGRKKVYRLYDQNHMAKGDYICLDHESLEGKEELILKHPTNPLKSKSIRHFTYEELHKKIFENGRLVYEKPSLPQIREYHQKSKSTFWEEYLRLEVPEVYPVVLSDELRELKEQMIAGKNTNHEVE</sequence>
<evidence type="ECO:0000256" key="3">
    <source>
        <dbReference type="ARBA" id="ARBA00022553"/>
    </source>
</evidence>
<dbReference type="Pfam" id="PF17956">
    <property type="entry name" value="NAPRTase_C"/>
    <property type="match status" value="1"/>
</dbReference>